<accession>A0ABQ3GTT6</accession>
<keyword evidence="1" id="KW-0812">Transmembrane</keyword>
<dbReference type="RefSeq" id="WP_189586233.1">
    <property type="nucleotide sequence ID" value="NZ_BMZR01000006.1"/>
</dbReference>
<keyword evidence="1" id="KW-0472">Membrane</keyword>
<evidence type="ECO:0000256" key="1">
    <source>
        <dbReference type="SAM" id="Phobius"/>
    </source>
</evidence>
<name>A0ABQ3GTT6_9GAMM</name>
<sequence length="233" mass="27079">MNHNLFELNSFPDKLTLSLPLSINTLLPKKELKFFQSEKFVDSMQLALLSVAIGFILYLAEKFLGSNDLLKFQSIFVICSMFMLWHIFSHYLAFRKEKGQNLPSKYVAKNIDWHLEPILSITSDKLRVLSNSRRKEKVICFDNIDEIVYNIEKDDSGISVLYKPNTSERFEDNIIPDSLDGDGLSEFVLLKSTLGSYVLNDNLDNHYQIHRIQVALLLTHILYNRTEQLNIDW</sequence>
<dbReference type="Proteomes" id="UP000610203">
    <property type="component" value="Unassembled WGS sequence"/>
</dbReference>
<evidence type="ECO:0000313" key="2">
    <source>
        <dbReference type="EMBL" id="GHD36399.1"/>
    </source>
</evidence>
<comment type="caution">
    <text evidence="2">The sequence shown here is derived from an EMBL/GenBank/DDBJ whole genome shotgun (WGS) entry which is preliminary data.</text>
</comment>
<keyword evidence="3" id="KW-1185">Reference proteome</keyword>
<evidence type="ECO:0008006" key="4">
    <source>
        <dbReference type="Google" id="ProtNLM"/>
    </source>
</evidence>
<feature type="transmembrane region" description="Helical" evidence="1">
    <location>
        <begin position="40"/>
        <end position="60"/>
    </location>
</feature>
<reference evidence="3" key="1">
    <citation type="journal article" date="2019" name="Int. J. Syst. Evol. Microbiol.">
        <title>The Global Catalogue of Microorganisms (GCM) 10K type strain sequencing project: providing services to taxonomists for standard genome sequencing and annotation.</title>
        <authorList>
            <consortium name="The Broad Institute Genomics Platform"/>
            <consortium name="The Broad Institute Genome Sequencing Center for Infectious Disease"/>
            <person name="Wu L."/>
            <person name="Ma J."/>
        </authorList>
    </citation>
    <scope>NUCLEOTIDE SEQUENCE [LARGE SCALE GENOMIC DNA]</scope>
    <source>
        <strain evidence="3">KCTC 42280</strain>
    </source>
</reference>
<keyword evidence="1" id="KW-1133">Transmembrane helix</keyword>
<protein>
    <recommendedName>
        <fullName evidence="4">SMODS-associating 2TM beta-strand rich effector domain-containing protein</fullName>
    </recommendedName>
</protein>
<evidence type="ECO:0000313" key="3">
    <source>
        <dbReference type="Proteomes" id="UP000610203"/>
    </source>
</evidence>
<feature type="transmembrane region" description="Helical" evidence="1">
    <location>
        <begin position="72"/>
        <end position="94"/>
    </location>
</feature>
<proteinExistence type="predicted"/>
<dbReference type="EMBL" id="BMZR01000006">
    <property type="protein sequence ID" value="GHD36399.1"/>
    <property type="molecule type" value="Genomic_DNA"/>
</dbReference>
<gene>
    <name evidence="2" type="ORF">GCM10016272_23500</name>
</gene>
<organism evidence="2 3">
    <name type="scientific">Psychrobacter glaciei</name>
    <dbReference type="NCBI Taxonomy" id="619771"/>
    <lineage>
        <taxon>Bacteria</taxon>
        <taxon>Pseudomonadati</taxon>
        <taxon>Pseudomonadota</taxon>
        <taxon>Gammaproteobacteria</taxon>
        <taxon>Moraxellales</taxon>
        <taxon>Moraxellaceae</taxon>
        <taxon>Psychrobacter</taxon>
    </lineage>
</organism>